<dbReference type="EMBL" id="JBFXLQ010000034">
    <property type="protein sequence ID" value="KAL2865172.1"/>
    <property type="molecule type" value="Genomic_DNA"/>
</dbReference>
<evidence type="ECO:0000313" key="2">
    <source>
        <dbReference type="EMBL" id="KAL2865172.1"/>
    </source>
</evidence>
<comment type="caution">
    <text evidence="2">The sequence shown here is derived from an EMBL/GenBank/DDBJ whole genome shotgun (WGS) entry which is preliminary data.</text>
</comment>
<reference evidence="2 3" key="1">
    <citation type="submission" date="2024-07" db="EMBL/GenBank/DDBJ databases">
        <title>Section-level genome sequencing and comparative genomics of Aspergillus sections Usti and Cavernicolus.</title>
        <authorList>
            <consortium name="Lawrence Berkeley National Laboratory"/>
            <person name="Nybo J.L."/>
            <person name="Vesth T.C."/>
            <person name="Theobald S."/>
            <person name="Frisvad J.C."/>
            <person name="Larsen T.O."/>
            <person name="Kjaerboelling I."/>
            <person name="Rothschild-Mancinelli K."/>
            <person name="Lyhne E.K."/>
            <person name="Kogle M.E."/>
            <person name="Barry K."/>
            <person name="Clum A."/>
            <person name="Na H."/>
            <person name="Ledsgaard L."/>
            <person name="Lin J."/>
            <person name="Lipzen A."/>
            <person name="Kuo A."/>
            <person name="Riley R."/>
            <person name="Mondo S."/>
            <person name="Labutti K."/>
            <person name="Haridas S."/>
            <person name="Pangalinan J."/>
            <person name="Salamov A.A."/>
            <person name="Simmons B.A."/>
            <person name="Magnuson J.K."/>
            <person name="Chen J."/>
            <person name="Drula E."/>
            <person name="Henrissat B."/>
            <person name="Wiebenga A."/>
            <person name="Lubbers R.J."/>
            <person name="Gomes A.C."/>
            <person name="Macurrencykelacurrency M.R."/>
            <person name="Stajich J."/>
            <person name="Grigoriev I.V."/>
            <person name="Mortensen U.H."/>
            <person name="De Vries R.P."/>
            <person name="Baker S.E."/>
            <person name="Andersen M.R."/>
        </authorList>
    </citation>
    <scope>NUCLEOTIDE SEQUENCE [LARGE SCALE GENOMIC DNA]</scope>
    <source>
        <strain evidence="2 3">CBS 449.75</strain>
    </source>
</reference>
<dbReference type="GeneID" id="98148467"/>
<evidence type="ECO:0000256" key="1">
    <source>
        <dbReference type="SAM" id="MobiDB-lite"/>
    </source>
</evidence>
<protein>
    <submittedName>
        <fullName evidence="2">Uncharacterized protein</fullName>
    </submittedName>
</protein>
<feature type="compositionally biased region" description="Acidic residues" evidence="1">
    <location>
        <begin position="105"/>
        <end position="116"/>
    </location>
</feature>
<sequence length="131" mass="14714">MPITWTPENNAKLFLAVLEQLKDHKIKLDNKKLAEYMGPDCTVRSIDNQIFKLRKQATQDPSSNSNDQSLDASAPATPAATPKKRSSATPKKSTPAKKKKAEQQVDMEETGSEEEDRIMKEVQDELKDLKD</sequence>
<dbReference type="RefSeq" id="XP_070884151.1">
    <property type="nucleotide sequence ID" value="XM_071033395.1"/>
</dbReference>
<proteinExistence type="predicted"/>
<accession>A0ABR4LLC2</accession>
<organism evidence="2 3">
    <name type="scientific">Aspergillus lucknowensis</name>
    <dbReference type="NCBI Taxonomy" id="176173"/>
    <lineage>
        <taxon>Eukaryota</taxon>
        <taxon>Fungi</taxon>
        <taxon>Dikarya</taxon>
        <taxon>Ascomycota</taxon>
        <taxon>Pezizomycotina</taxon>
        <taxon>Eurotiomycetes</taxon>
        <taxon>Eurotiomycetidae</taxon>
        <taxon>Eurotiales</taxon>
        <taxon>Aspergillaceae</taxon>
        <taxon>Aspergillus</taxon>
        <taxon>Aspergillus subgen. Nidulantes</taxon>
    </lineage>
</organism>
<gene>
    <name evidence="2" type="ORF">BJX67DRAFT_383164</name>
</gene>
<name>A0ABR4LLC2_9EURO</name>
<dbReference type="Proteomes" id="UP001610432">
    <property type="component" value="Unassembled WGS sequence"/>
</dbReference>
<feature type="compositionally biased region" description="Basic and acidic residues" evidence="1">
    <location>
        <begin position="117"/>
        <end position="131"/>
    </location>
</feature>
<feature type="compositionally biased region" description="Polar residues" evidence="1">
    <location>
        <begin position="56"/>
        <end position="71"/>
    </location>
</feature>
<feature type="region of interest" description="Disordered" evidence="1">
    <location>
        <begin position="54"/>
        <end position="131"/>
    </location>
</feature>
<feature type="compositionally biased region" description="Low complexity" evidence="1">
    <location>
        <begin position="72"/>
        <end position="93"/>
    </location>
</feature>
<evidence type="ECO:0000313" key="3">
    <source>
        <dbReference type="Proteomes" id="UP001610432"/>
    </source>
</evidence>
<keyword evidence="3" id="KW-1185">Reference proteome</keyword>